<reference evidence="2 3" key="1">
    <citation type="submission" date="2018-02" db="EMBL/GenBank/DDBJ databases">
        <title>Complete genome sequence of Pantoea phage vB_PagS_Vid5.</title>
        <authorList>
            <person name="Truncaite L."/>
            <person name="Simoliunas E."/>
            <person name="Meskys R."/>
        </authorList>
    </citation>
    <scope>NUCLEOTIDE SEQUENCE [LARGE SCALE GENOMIC DNA]</scope>
</reference>
<accession>A0A2P1CKS9</accession>
<gene>
    <name evidence="2" type="ORF">Vid5_gp33</name>
</gene>
<sequence>MAKQIIKELFASEKIEVNAPVGSKVIMVAQQKDRVGVWFEAPSAIGIGKELRIFKLFVTGAEVPRHAQHIGSVVGDDQMSNLVFHVYEV</sequence>
<evidence type="ECO:0000313" key="2">
    <source>
        <dbReference type="EMBL" id="AVJ51788.1"/>
    </source>
</evidence>
<evidence type="ECO:0000313" key="3">
    <source>
        <dbReference type="Proteomes" id="UP000241629"/>
    </source>
</evidence>
<feature type="domain" description="DUF7352" evidence="1">
    <location>
        <begin position="1"/>
        <end position="88"/>
    </location>
</feature>
<keyword evidence="3" id="KW-1185">Reference proteome</keyword>
<name>A0A2P1CKS9_9CAUD</name>
<organism evidence="2 3">
    <name type="scientific">Pantoea phage vB_PagS_Vid5</name>
    <dbReference type="NCBI Taxonomy" id="2099652"/>
    <lineage>
        <taxon>Viruses</taxon>
        <taxon>Duplodnaviria</taxon>
        <taxon>Heunggongvirae</taxon>
        <taxon>Uroviricota</taxon>
        <taxon>Caudoviricetes</taxon>
        <taxon>Vidquintavirus</taxon>
        <taxon>Vidquintavirus Vid5</taxon>
    </lineage>
</organism>
<protein>
    <recommendedName>
        <fullName evidence="1">DUF7352 domain-containing protein</fullName>
    </recommendedName>
</protein>
<proteinExistence type="predicted"/>
<dbReference type="InterPro" id="IPR055776">
    <property type="entry name" value="DUF7352"/>
</dbReference>
<dbReference type="EMBL" id="MG948468">
    <property type="protein sequence ID" value="AVJ51788.1"/>
    <property type="molecule type" value="Genomic_DNA"/>
</dbReference>
<dbReference type="Pfam" id="PF24043">
    <property type="entry name" value="DUF7352"/>
    <property type="match status" value="1"/>
</dbReference>
<dbReference type="Proteomes" id="UP000241629">
    <property type="component" value="Segment"/>
</dbReference>
<evidence type="ECO:0000259" key="1">
    <source>
        <dbReference type="Pfam" id="PF24043"/>
    </source>
</evidence>